<evidence type="ECO:0000313" key="8">
    <source>
        <dbReference type="EMBL" id="WGK69642.1"/>
    </source>
</evidence>
<evidence type="ECO:0000256" key="4">
    <source>
        <dbReference type="ARBA" id="ARBA00022691"/>
    </source>
</evidence>
<dbReference type="GO" id="GO:0032259">
    <property type="term" value="P:methylation"/>
    <property type="evidence" value="ECO:0007669"/>
    <property type="project" value="UniProtKB-KW"/>
</dbReference>
<evidence type="ECO:0000256" key="3">
    <source>
        <dbReference type="ARBA" id="ARBA00022679"/>
    </source>
</evidence>
<keyword evidence="2 6" id="KW-0489">Methyltransferase</keyword>
<evidence type="ECO:0000256" key="2">
    <source>
        <dbReference type="ARBA" id="ARBA00022603"/>
    </source>
</evidence>
<proteinExistence type="inferred from homology"/>
<dbReference type="PANTHER" id="PTHR42971">
    <property type="entry name" value="TRNA (CYTIDINE(34)-2'-O)-METHYLTRANSFERASE"/>
    <property type="match status" value="1"/>
</dbReference>
<comment type="similarity">
    <text evidence="6">Belongs to the class IV-like SAM-binding methyltransferase superfamily. RNA methyltransferase TrmH family. TrmL subfamily.</text>
</comment>
<comment type="subcellular location">
    <subcellularLocation>
        <location evidence="6">Cytoplasm</location>
    </subcellularLocation>
</comment>
<keyword evidence="3 6" id="KW-0808">Transferase</keyword>
<keyword evidence="4 6" id="KW-0949">S-adenosyl-L-methionine</keyword>
<dbReference type="EMBL" id="CP123443">
    <property type="protein sequence ID" value="WGK69642.1"/>
    <property type="molecule type" value="Genomic_DNA"/>
</dbReference>
<evidence type="ECO:0000256" key="6">
    <source>
        <dbReference type="HAMAP-Rule" id="MF_01885"/>
    </source>
</evidence>
<evidence type="ECO:0000256" key="5">
    <source>
        <dbReference type="ARBA" id="ARBA00022694"/>
    </source>
</evidence>
<protein>
    <recommendedName>
        <fullName evidence="6">Putative tRNA (cytidine(34)-2'-O)-methyltransferase</fullName>
        <ecNumber evidence="6">2.1.1.207</ecNumber>
    </recommendedName>
    <alternativeName>
        <fullName evidence="6">tRNA (cytidine/uridine-2'-O-)-methyltransferase</fullName>
    </alternativeName>
</protein>
<dbReference type="EC" id="2.1.1.207" evidence="6"/>
<evidence type="ECO:0000313" key="9">
    <source>
        <dbReference type="Proteomes" id="UP001228690"/>
    </source>
</evidence>
<feature type="domain" description="tRNA/rRNA methyltransferase SpoU type" evidence="7">
    <location>
        <begin position="10"/>
        <end position="158"/>
    </location>
</feature>
<dbReference type="InterPro" id="IPR029026">
    <property type="entry name" value="tRNA_m1G_MTases_N"/>
</dbReference>
<dbReference type="Proteomes" id="UP001228690">
    <property type="component" value="Chromosome"/>
</dbReference>
<keyword evidence="5 6" id="KW-0819">tRNA processing</keyword>
<dbReference type="InterPro" id="IPR016914">
    <property type="entry name" value="TrmL"/>
</dbReference>
<feature type="binding site" evidence="6">
    <location>
        <position position="138"/>
    </location>
    <ligand>
        <name>S-adenosyl-L-methionine</name>
        <dbReference type="ChEBI" id="CHEBI:59789"/>
    </ligand>
</feature>
<reference evidence="8 9" key="1">
    <citation type="submission" date="2023-04" db="EMBL/GenBank/DDBJ databases">
        <title>Spirochaete genome identified in red abalone sample constitutes a novel genus.</title>
        <authorList>
            <person name="Sharma S.P."/>
            <person name="Purcell C.M."/>
            <person name="Hyde J.R."/>
            <person name="Severin A.J."/>
        </authorList>
    </citation>
    <scope>NUCLEOTIDE SEQUENCE [LARGE SCALE GENOMIC DNA]</scope>
    <source>
        <strain evidence="8 9">SP-2023</strain>
    </source>
</reference>
<dbReference type="GO" id="GO:0008168">
    <property type="term" value="F:methyltransferase activity"/>
    <property type="evidence" value="ECO:0007669"/>
    <property type="project" value="UniProtKB-KW"/>
</dbReference>
<comment type="catalytic activity">
    <reaction evidence="6">
        <text>cytidine(34) in tRNA + S-adenosyl-L-methionine = 2'-O-methylcytidine(34) in tRNA + S-adenosyl-L-homocysteine + H(+)</text>
        <dbReference type="Rhea" id="RHEA:43084"/>
        <dbReference type="Rhea" id="RHEA-COMP:10331"/>
        <dbReference type="Rhea" id="RHEA-COMP:10332"/>
        <dbReference type="ChEBI" id="CHEBI:15378"/>
        <dbReference type="ChEBI" id="CHEBI:57856"/>
        <dbReference type="ChEBI" id="CHEBI:59789"/>
        <dbReference type="ChEBI" id="CHEBI:74495"/>
        <dbReference type="ChEBI" id="CHEBI:82748"/>
        <dbReference type="EC" id="2.1.1.207"/>
    </reaction>
</comment>
<dbReference type="PIRSF" id="PIRSF029256">
    <property type="entry name" value="SpoU_TrmH_prd"/>
    <property type="match status" value="1"/>
</dbReference>
<dbReference type="InterPro" id="IPR029028">
    <property type="entry name" value="Alpha/beta_knot_MTases"/>
</dbReference>
<feature type="binding site" evidence="6">
    <location>
        <position position="109"/>
    </location>
    <ligand>
        <name>S-adenosyl-L-methionine</name>
        <dbReference type="ChEBI" id="CHEBI:59789"/>
    </ligand>
</feature>
<accession>A0ABY8MHZ5</accession>
<keyword evidence="9" id="KW-1185">Reference proteome</keyword>
<dbReference type="HAMAP" id="MF_01885">
    <property type="entry name" value="tRNA_methyltr_TrmL"/>
    <property type="match status" value="1"/>
</dbReference>
<comment type="catalytic activity">
    <reaction evidence="6">
        <text>5-carboxymethylaminomethyluridine(34) in tRNA(Leu) + S-adenosyl-L-methionine = 5-carboxymethylaminomethyl-2'-O-methyluridine(34) in tRNA(Leu) + S-adenosyl-L-homocysteine + H(+)</text>
        <dbReference type="Rhea" id="RHEA:43088"/>
        <dbReference type="Rhea" id="RHEA-COMP:10333"/>
        <dbReference type="Rhea" id="RHEA-COMP:10334"/>
        <dbReference type="ChEBI" id="CHEBI:15378"/>
        <dbReference type="ChEBI" id="CHEBI:57856"/>
        <dbReference type="ChEBI" id="CHEBI:59789"/>
        <dbReference type="ChEBI" id="CHEBI:74508"/>
        <dbReference type="ChEBI" id="CHEBI:74511"/>
        <dbReference type="EC" id="2.1.1.207"/>
    </reaction>
</comment>
<evidence type="ECO:0000256" key="1">
    <source>
        <dbReference type="ARBA" id="ARBA00022490"/>
    </source>
</evidence>
<evidence type="ECO:0000259" key="7">
    <source>
        <dbReference type="Pfam" id="PF00588"/>
    </source>
</evidence>
<sequence>MPEKGPEKQLKIVLFRPEIPHNVGAAIRLCAGMNGELHLIRPLGFTVNDRHLERVALGYHEVLRPVLHNNPAAFLDSLSEDEELYLFSSGANMSISQIRAGSKVALLFGSETSGLNALNRDESSRLRLERRSLFSVRIPQAGNFRCHNLSNSIAMGAYEILRQWQWDFPCRD</sequence>
<dbReference type="RefSeq" id="WP_326927828.1">
    <property type="nucleotide sequence ID" value="NZ_CP123443.1"/>
</dbReference>
<dbReference type="PANTHER" id="PTHR42971:SF1">
    <property type="entry name" value="TRNA (CYTIDINE(34)-2'-O)-METHYLTRANSFERASE"/>
    <property type="match status" value="1"/>
</dbReference>
<dbReference type="InterPro" id="IPR001537">
    <property type="entry name" value="SpoU_MeTrfase"/>
</dbReference>
<dbReference type="SUPFAM" id="SSF75217">
    <property type="entry name" value="alpha/beta knot"/>
    <property type="match status" value="1"/>
</dbReference>
<gene>
    <name evidence="8" type="ORF">P0082_01920</name>
</gene>
<organism evidence="8 9">
    <name type="scientific">Candidatus Haliotispira prima</name>
    <dbReference type="NCBI Taxonomy" id="3034016"/>
    <lineage>
        <taxon>Bacteria</taxon>
        <taxon>Pseudomonadati</taxon>
        <taxon>Spirochaetota</taxon>
        <taxon>Spirochaetia</taxon>
        <taxon>Spirochaetales</taxon>
        <taxon>Spirochaetaceae</taxon>
        <taxon>Candidatus Haliotispira</taxon>
    </lineage>
</organism>
<dbReference type="Gene3D" id="3.40.1280.10">
    <property type="match status" value="1"/>
</dbReference>
<comment type="caution">
    <text evidence="6">Lacks conserved residue(s) required for the propagation of feature annotation.</text>
</comment>
<keyword evidence="1 6" id="KW-0963">Cytoplasm</keyword>
<comment type="function">
    <text evidence="6">Could methylate the ribose at the nucleotide 34 wobble position in tRNA.</text>
</comment>
<name>A0ABY8MHZ5_9SPIO</name>
<dbReference type="Pfam" id="PF00588">
    <property type="entry name" value="SpoU_methylase"/>
    <property type="match status" value="1"/>
</dbReference>